<evidence type="ECO:0000256" key="2">
    <source>
        <dbReference type="ARBA" id="ARBA00022630"/>
    </source>
</evidence>
<protein>
    <submittedName>
        <fullName evidence="10">Pyruvate/2-oxoglutarate dehydrogenase complex, dihydrolipoamide dehydrogenase (E3) component</fullName>
    </submittedName>
</protein>
<keyword evidence="10" id="KW-0670">Pyruvate</keyword>
<dbReference type="PIRSF" id="PIRSF000350">
    <property type="entry name" value="Mercury_reductase_MerA"/>
    <property type="match status" value="1"/>
</dbReference>
<keyword evidence="3 6" id="KW-0274">FAD</keyword>
<dbReference type="Gene3D" id="3.50.50.60">
    <property type="entry name" value="FAD/NAD(P)-binding domain"/>
    <property type="match status" value="2"/>
</dbReference>
<dbReference type="GO" id="GO:0003955">
    <property type="term" value="F:NAD(P)H dehydrogenase (quinone) activity"/>
    <property type="evidence" value="ECO:0007669"/>
    <property type="project" value="TreeGrafter"/>
</dbReference>
<dbReference type="Pfam" id="PF02852">
    <property type="entry name" value="Pyr_redox_dim"/>
    <property type="match status" value="1"/>
</dbReference>
<keyword evidence="6" id="KW-0547">Nucleotide-binding</keyword>
<sequence>MVRRDPDEVDLLVVGGGKAGKSLAMDRAAAGWSVAMVERDKIGGTCINVACIPTKSLVGSARTLTDARHADLMGIELGGEPRVVLAALRRHKESVVGGMVQAHRQLFADSGMDFILGTARFVGPRTVEVAAEDGSTRRIRGRDVVINTGTTPALPPLPGIEDTEIWTSESILRLERLPERLLILGGGYIGCEFASMFALFGSRVTLVQGPDQLLPQEDPDIAAEITEILTRQGVEVRTAARATSVRRESDHGSVLLTLVDGSVLDGDELLVATGRVPVTTELELDATGVTVTDRGFVSVDDHLRTTAEHVWAAGDVAGGPQFTHASWNDFRILRANLTGQDVSTEGRLIPYTVFITPELARVGLTETQARAAGRNFRVAKIGVAAIPRAKTLHDKTGTWKAVVDADTDEILGASLLGHDAGEVIGTVQLAMIGRLPYQTIRDAALSHPTMSEGLNLLFDTLGSEPHRP</sequence>
<comment type="cofactor">
    <cofactor evidence="6">
        <name>FAD</name>
        <dbReference type="ChEBI" id="CHEBI:57692"/>
    </cofactor>
    <text evidence="6">Binds 1 FAD per subunit.</text>
</comment>
<organism evidence="10 11">
    <name type="scientific">Microlunatus soli</name>
    <dbReference type="NCBI Taxonomy" id="630515"/>
    <lineage>
        <taxon>Bacteria</taxon>
        <taxon>Bacillati</taxon>
        <taxon>Actinomycetota</taxon>
        <taxon>Actinomycetes</taxon>
        <taxon>Propionibacteriales</taxon>
        <taxon>Propionibacteriaceae</taxon>
        <taxon>Microlunatus</taxon>
    </lineage>
</organism>
<keyword evidence="4" id="KW-0560">Oxidoreductase</keyword>
<dbReference type="PRINTS" id="PR00411">
    <property type="entry name" value="PNDRDTASEI"/>
</dbReference>
<dbReference type="SUPFAM" id="SSF55424">
    <property type="entry name" value="FAD/NAD-linked reductases, dimerisation (C-terminal) domain"/>
    <property type="match status" value="1"/>
</dbReference>
<dbReference type="PRINTS" id="PR00368">
    <property type="entry name" value="FADPNR"/>
</dbReference>
<keyword evidence="11" id="KW-1185">Reference proteome</keyword>
<keyword evidence="6" id="KW-0520">NAD</keyword>
<name>A0A1H1XF69_9ACTN</name>
<dbReference type="FunFam" id="3.30.390.30:FF:000001">
    <property type="entry name" value="Dihydrolipoyl dehydrogenase"/>
    <property type="match status" value="1"/>
</dbReference>
<dbReference type="OrthoDB" id="4763248at2"/>
<dbReference type="SUPFAM" id="SSF51905">
    <property type="entry name" value="FAD/NAD(P)-binding domain"/>
    <property type="match status" value="1"/>
</dbReference>
<proteinExistence type="inferred from homology"/>
<evidence type="ECO:0000313" key="11">
    <source>
        <dbReference type="Proteomes" id="UP000199103"/>
    </source>
</evidence>
<dbReference type="Proteomes" id="UP000199103">
    <property type="component" value="Chromosome I"/>
</dbReference>
<gene>
    <name evidence="10" type="ORF">SAMN04489812_4056</name>
</gene>
<dbReference type="InterPro" id="IPR001100">
    <property type="entry name" value="Pyr_nuc-diS_OxRdtase"/>
</dbReference>
<comment type="similarity">
    <text evidence="1">Belongs to the class-I pyridine nucleotide-disulfide oxidoreductase family.</text>
</comment>
<evidence type="ECO:0000256" key="5">
    <source>
        <dbReference type="PIRSR" id="PIRSR000350-2"/>
    </source>
</evidence>
<dbReference type="InterPro" id="IPR004099">
    <property type="entry name" value="Pyr_nucl-diS_OxRdtase_dimer"/>
</dbReference>
<evidence type="ECO:0000256" key="3">
    <source>
        <dbReference type="ARBA" id="ARBA00022827"/>
    </source>
</evidence>
<dbReference type="GO" id="GO:0050660">
    <property type="term" value="F:flavin adenine dinucleotide binding"/>
    <property type="evidence" value="ECO:0007669"/>
    <property type="project" value="TreeGrafter"/>
</dbReference>
<dbReference type="STRING" id="630515.SAMN04489812_4056"/>
<feature type="binding site" evidence="6">
    <location>
        <position position="55"/>
    </location>
    <ligand>
        <name>FAD</name>
        <dbReference type="ChEBI" id="CHEBI:57692"/>
    </ligand>
</feature>
<evidence type="ECO:0000259" key="9">
    <source>
        <dbReference type="Pfam" id="PF07992"/>
    </source>
</evidence>
<evidence type="ECO:0000259" key="8">
    <source>
        <dbReference type="Pfam" id="PF02852"/>
    </source>
</evidence>
<evidence type="ECO:0000256" key="7">
    <source>
        <dbReference type="PIRSR" id="PIRSR000350-4"/>
    </source>
</evidence>
<dbReference type="Pfam" id="PF07992">
    <property type="entry name" value="Pyr_redox_2"/>
    <property type="match status" value="1"/>
</dbReference>
<evidence type="ECO:0000256" key="6">
    <source>
        <dbReference type="PIRSR" id="PIRSR000350-3"/>
    </source>
</evidence>
<feature type="binding site" evidence="6">
    <location>
        <position position="274"/>
    </location>
    <ligand>
        <name>NAD(+)</name>
        <dbReference type="ChEBI" id="CHEBI:57540"/>
    </ligand>
</feature>
<dbReference type="Gene3D" id="3.30.390.30">
    <property type="match status" value="1"/>
</dbReference>
<dbReference type="PANTHER" id="PTHR43014">
    <property type="entry name" value="MERCURIC REDUCTASE"/>
    <property type="match status" value="1"/>
</dbReference>
<dbReference type="EMBL" id="LT629772">
    <property type="protein sequence ID" value="SDT07800.1"/>
    <property type="molecule type" value="Genomic_DNA"/>
</dbReference>
<dbReference type="InterPro" id="IPR036188">
    <property type="entry name" value="FAD/NAD-bd_sf"/>
</dbReference>
<dbReference type="InterPro" id="IPR016156">
    <property type="entry name" value="FAD/NAD-linked_Rdtase_dimer_sf"/>
</dbReference>
<accession>A0A1H1XF69</accession>
<feature type="domain" description="Pyridine nucleotide-disulphide oxidoreductase dimerisation" evidence="8">
    <location>
        <begin position="349"/>
        <end position="454"/>
    </location>
</feature>
<evidence type="ECO:0000313" key="10">
    <source>
        <dbReference type="EMBL" id="SDT07800.1"/>
    </source>
</evidence>
<evidence type="ECO:0000256" key="1">
    <source>
        <dbReference type="ARBA" id="ARBA00007532"/>
    </source>
</evidence>
<feature type="active site" description="Proton acceptor" evidence="5">
    <location>
        <position position="447"/>
    </location>
</feature>
<reference evidence="10 11" key="1">
    <citation type="submission" date="2016-10" db="EMBL/GenBank/DDBJ databases">
        <authorList>
            <person name="de Groot N.N."/>
        </authorList>
    </citation>
    <scope>NUCLEOTIDE SEQUENCE [LARGE SCALE GENOMIC DNA]</scope>
    <source>
        <strain evidence="10 11">DSM 21800</strain>
    </source>
</reference>
<dbReference type="PANTHER" id="PTHR43014:SF2">
    <property type="entry name" value="MERCURIC REDUCTASE"/>
    <property type="match status" value="1"/>
</dbReference>
<feature type="domain" description="FAD/NAD(P)-binding" evidence="9">
    <location>
        <begin position="10"/>
        <end position="327"/>
    </location>
</feature>
<feature type="disulfide bond" description="Redox-active" evidence="7">
    <location>
        <begin position="46"/>
        <end position="51"/>
    </location>
</feature>
<dbReference type="InterPro" id="IPR023753">
    <property type="entry name" value="FAD/NAD-binding_dom"/>
</dbReference>
<dbReference type="AlphaFoldDB" id="A0A1H1XF69"/>
<evidence type="ECO:0000256" key="4">
    <source>
        <dbReference type="ARBA" id="ARBA00023002"/>
    </source>
</evidence>
<feature type="binding site" evidence="6">
    <location>
        <begin position="185"/>
        <end position="192"/>
    </location>
    <ligand>
        <name>NAD(+)</name>
        <dbReference type="ChEBI" id="CHEBI:57540"/>
    </ligand>
</feature>
<feature type="binding site" evidence="6">
    <location>
        <position position="315"/>
    </location>
    <ligand>
        <name>FAD</name>
        <dbReference type="ChEBI" id="CHEBI:57692"/>
    </ligand>
</feature>
<keyword evidence="2" id="KW-0285">Flavoprotein</keyword>